<dbReference type="GeneID" id="83177950"/>
<reference evidence="1" key="2">
    <citation type="journal article" date="2023" name="IMA Fungus">
        <title>Comparative genomic study of the Penicillium genus elucidates a diverse pangenome and 15 lateral gene transfer events.</title>
        <authorList>
            <person name="Petersen C."/>
            <person name="Sorensen T."/>
            <person name="Nielsen M.R."/>
            <person name="Sondergaard T.E."/>
            <person name="Sorensen J.L."/>
            <person name="Fitzpatrick D.A."/>
            <person name="Frisvad J.C."/>
            <person name="Nielsen K.L."/>
        </authorList>
    </citation>
    <scope>NUCLEOTIDE SEQUENCE</scope>
    <source>
        <strain evidence="1">IBT 15544</strain>
    </source>
</reference>
<organism evidence="1 2">
    <name type="scientific">Penicillium cinerascens</name>
    <dbReference type="NCBI Taxonomy" id="70096"/>
    <lineage>
        <taxon>Eukaryota</taxon>
        <taxon>Fungi</taxon>
        <taxon>Dikarya</taxon>
        <taxon>Ascomycota</taxon>
        <taxon>Pezizomycotina</taxon>
        <taxon>Eurotiomycetes</taxon>
        <taxon>Eurotiomycetidae</taxon>
        <taxon>Eurotiales</taxon>
        <taxon>Aspergillaceae</taxon>
        <taxon>Penicillium</taxon>
    </lineage>
</organism>
<gene>
    <name evidence="1" type="ORF">N7498_003587</name>
</gene>
<sequence length="135" mass="14558">MNLVEVKVKAKAMVAVPVGLWIPCPAPVAAKECCCEKNSHALLAVSGAVVRISSFGAVHLQDTEIGYVVVNKQYPPEREGSAKPLILYDLSGTVVSVRPLGDLLWAIRVRDLVAKAIELLVPEEEQVAVTKVEDE</sequence>
<keyword evidence="2" id="KW-1185">Reference proteome</keyword>
<dbReference type="RefSeq" id="XP_058310111.1">
    <property type="nucleotide sequence ID" value="XM_058450649.1"/>
</dbReference>
<proteinExistence type="predicted"/>
<evidence type="ECO:0000313" key="2">
    <source>
        <dbReference type="Proteomes" id="UP001150904"/>
    </source>
</evidence>
<dbReference type="EMBL" id="JAPQKR010000008">
    <property type="protein sequence ID" value="KAJ5211941.1"/>
    <property type="molecule type" value="Genomic_DNA"/>
</dbReference>
<name>A0A9W9T799_9EURO</name>
<evidence type="ECO:0000313" key="1">
    <source>
        <dbReference type="EMBL" id="KAJ5211941.1"/>
    </source>
</evidence>
<dbReference type="Proteomes" id="UP001150904">
    <property type="component" value="Unassembled WGS sequence"/>
</dbReference>
<accession>A0A9W9T799</accession>
<comment type="caution">
    <text evidence="1">The sequence shown here is derived from an EMBL/GenBank/DDBJ whole genome shotgun (WGS) entry which is preliminary data.</text>
</comment>
<dbReference type="AlphaFoldDB" id="A0A9W9T799"/>
<protein>
    <submittedName>
        <fullName evidence="1">Uncharacterized protein</fullName>
    </submittedName>
</protein>
<reference evidence="1" key="1">
    <citation type="submission" date="2022-12" db="EMBL/GenBank/DDBJ databases">
        <authorList>
            <person name="Petersen C."/>
        </authorList>
    </citation>
    <scope>NUCLEOTIDE SEQUENCE</scope>
    <source>
        <strain evidence="1">IBT 15544</strain>
    </source>
</reference>